<dbReference type="PROSITE" id="PS50222">
    <property type="entry name" value="EF_HAND_2"/>
    <property type="match status" value="3"/>
</dbReference>
<sequence length="481" mass="53965">MASAELPGPDSLLRRTLGEWRIGLVAWRLLVLQTADPAVAAGMAHFSTYRAHPWRRIEHTMDSGRRLFFSDREGLRREVARLERTHRRLVGTDEQGRPFTALDPAVRVWVLVTLYECMTAMRELSGRPLAAAELEQMYGEFRAVCDEFGLSGDLLPATAADVPAYVDRTIRERLEYSEPVRYLLFDMLREAPAPRRLGRLKPAWPLMRTVAARTIGALTVADLPEAFRERFGLRRTRRAALLSFVLHRGMRVLTNVLPEHRRYRTPPAGNSSAPRPSTAATDRPSPPEASPVRIPGPRRRRGADSRPARLRTFFHQVLDQTGDGRISSADLQAMAHNVCWPLELGPEREARVYAAFETWWQHLRKGMDADGDGEVSCEEFVTAMLTGIDAGPGYLEQGLHVAVRAIFHAADADGSGHLCADEYRTIFGGSRVHPAELNHGFRQLDHDGDGRITEDEFVRAFTDYFTARTDNTAGSQLLGRP</sequence>
<dbReference type="EMBL" id="BLIN01000007">
    <property type="protein sequence ID" value="GFE11877.1"/>
    <property type="molecule type" value="Genomic_DNA"/>
</dbReference>
<dbReference type="PROSITE" id="PS00018">
    <property type="entry name" value="EF_HAND_1"/>
    <property type="match status" value="2"/>
</dbReference>
<dbReference type="CDD" id="cd00051">
    <property type="entry name" value="EFh"/>
    <property type="match status" value="1"/>
</dbReference>
<proteinExistence type="predicted"/>
<dbReference type="InterPro" id="IPR018713">
    <property type="entry name" value="MPAB/Lcp_cat_dom"/>
</dbReference>
<dbReference type="SMART" id="SM00054">
    <property type="entry name" value="EFh"/>
    <property type="match status" value="4"/>
</dbReference>
<dbReference type="InterPro" id="IPR011992">
    <property type="entry name" value="EF-hand-dom_pair"/>
</dbReference>
<dbReference type="Gene3D" id="1.10.238.10">
    <property type="entry name" value="EF-hand"/>
    <property type="match status" value="1"/>
</dbReference>
<evidence type="ECO:0000256" key="1">
    <source>
        <dbReference type="SAM" id="MobiDB-lite"/>
    </source>
</evidence>
<comment type="caution">
    <text evidence="3">The sequence shown here is derived from an EMBL/GenBank/DDBJ whole genome shotgun (WGS) entry which is preliminary data.</text>
</comment>
<dbReference type="Proteomes" id="UP000435837">
    <property type="component" value="Unassembled WGS sequence"/>
</dbReference>
<dbReference type="GO" id="GO:0005509">
    <property type="term" value="F:calcium ion binding"/>
    <property type="evidence" value="ECO:0007669"/>
    <property type="project" value="InterPro"/>
</dbReference>
<feature type="region of interest" description="Disordered" evidence="1">
    <location>
        <begin position="261"/>
        <end position="306"/>
    </location>
</feature>
<evidence type="ECO:0000313" key="4">
    <source>
        <dbReference type="Proteomes" id="UP000435837"/>
    </source>
</evidence>
<dbReference type="PANTHER" id="PTHR36151">
    <property type="entry name" value="BLR2777 PROTEIN"/>
    <property type="match status" value="1"/>
</dbReference>
<feature type="domain" description="EF-hand" evidence="2">
    <location>
        <begin position="367"/>
        <end position="390"/>
    </location>
</feature>
<name>A0A640SKV5_9ACTN</name>
<feature type="domain" description="EF-hand" evidence="2">
    <location>
        <begin position="432"/>
        <end position="467"/>
    </location>
</feature>
<dbReference type="GO" id="GO:0016491">
    <property type="term" value="F:oxidoreductase activity"/>
    <property type="evidence" value="ECO:0007669"/>
    <property type="project" value="InterPro"/>
</dbReference>
<dbReference type="InterPro" id="IPR002048">
    <property type="entry name" value="EF_hand_dom"/>
</dbReference>
<accession>A0A640SKV5</accession>
<feature type="compositionally biased region" description="Polar residues" evidence="1">
    <location>
        <begin position="268"/>
        <end position="280"/>
    </location>
</feature>
<dbReference type="OrthoDB" id="3456672at2"/>
<dbReference type="AlphaFoldDB" id="A0A640SKV5"/>
<dbReference type="InterPro" id="IPR018247">
    <property type="entry name" value="EF_Hand_1_Ca_BS"/>
</dbReference>
<dbReference type="Pfam" id="PF13202">
    <property type="entry name" value="EF-hand_5"/>
    <property type="match status" value="1"/>
</dbReference>
<protein>
    <recommendedName>
        <fullName evidence="2">EF-hand domain-containing protein</fullName>
    </recommendedName>
</protein>
<evidence type="ECO:0000313" key="3">
    <source>
        <dbReference type="EMBL" id="GFE11877.1"/>
    </source>
</evidence>
<dbReference type="Pfam" id="PF13499">
    <property type="entry name" value="EF-hand_7"/>
    <property type="match status" value="1"/>
</dbReference>
<dbReference type="Pfam" id="PF09995">
    <property type="entry name" value="MPAB_Lcp_cat"/>
    <property type="match status" value="1"/>
</dbReference>
<feature type="domain" description="EF-hand" evidence="2">
    <location>
        <begin position="305"/>
        <end position="341"/>
    </location>
</feature>
<dbReference type="RefSeq" id="WP_159482844.1">
    <property type="nucleotide sequence ID" value="NZ_BAAATH010000039.1"/>
</dbReference>
<dbReference type="SUPFAM" id="SSF47473">
    <property type="entry name" value="EF-hand"/>
    <property type="match status" value="1"/>
</dbReference>
<dbReference type="PANTHER" id="PTHR36151:SF3">
    <property type="entry name" value="ER-BOUND OXYGENASE MPAB_MPAB'_RUBBER OXYGENASE CATALYTIC DOMAIN-CONTAINING PROTEIN"/>
    <property type="match status" value="1"/>
</dbReference>
<evidence type="ECO:0000259" key="2">
    <source>
        <dbReference type="PROSITE" id="PS50222"/>
    </source>
</evidence>
<gene>
    <name evidence="3" type="ORF">Scani_81450</name>
</gene>
<reference evidence="3 4" key="1">
    <citation type="submission" date="2019-12" db="EMBL/GenBank/DDBJ databases">
        <title>Whole genome shotgun sequence of Streptomyces caniferus NBRC 15389.</title>
        <authorList>
            <person name="Ichikawa N."/>
            <person name="Kimura A."/>
            <person name="Kitahashi Y."/>
            <person name="Komaki H."/>
            <person name="Tamura T."/>
        </authorList>
    </citation>
    <scope>NUCLEOTIDE SEQUENCE [LARGE SCALE GENOMIC DNA]</scope>
    <source>
        <strain evidence="3 4">NBRC 15389</strain>
    </source>
</reference>
<organism evidence="3 4">
    <name type="scientific">Streptomyces caniferus</name>
    <dbReference type="NCBI Taxonomy" id="285557"/>
    <lineage>
        <taxon>Bacteria</taxon>
        <taxon>Bacillati</taxon>
        <taxon>Actinomycetota</taxon>
        <taxon>Actinomycetes</taxon>
        <taxon>Kitasatosporales</taxon>
        <taxon>Streptomycetaceae</taxon>
        <taxon>Streptomyces</taxon>
    </lineage>
</organism>